<feature type="non-terminal residue" evidence="2">
    <location>
        <position position="1"/>
    </location>
</feature>
<dbReference type="HOGENOM" id="CLU_566930_0_0_1"/>
<dbReference type="AlphaFoldDB" id="A0A0C9SZ27"/>
<dbReference type="OrthoDB" id="3242303at2759"/>
<name>A0A0C9SZ27_PAXIN</name>
<sequence length="482" mass="52406">MAVHINEAAVSVHGPVPTLRPKTKLKPRTKSKPTVADGGISKIPAPTNAHVSRKAKNLPSSKDVALAVPHCTASQNPWPQSGDIDAEEQLVPPASMNDDIRMPADNHSITPTTSRMAERLVSYSQKLISSIGLYKAGSGNSFTEGDDSKNTASTDDARVGTRSSAPVLPPSMPLPSSPKNPRANDEPLRLSEISPRKAPPHDSRVTRAANPQDDQQRAMSPMRCGKKRSSMDAGLPSQEYHGRKKGKTVLPSAEAERGSSGEESSNTRPCTMLHEDQIVTNSETRQGSRKPGSPKSTLPTARTKYRPKLNCAQHKGPSMQAFSHISKLRQVHGTITKDKGKYVEEQPKASTVRSSASSKSHHPPARVEGKNSRSVRARDHSGPSSAVDLPLFEKKPNATLPAAQVTKPVAFTFRVDARLEARKIERLAASEQGMHRSYPCHAVPDFRALHESHESTLACRKENIVPSGPIETFFFYTEQRAK</sequence>
<feature type="region of interest" description="Disordered" evidence="1">
    <location>
        <begin position="1"/>
        <end position="61"/>
    </location>
</feature>
<evidence type="ECO:0000256" key="1">
    <source>
        <dbReference type="SAM" id="MobiDB-lite"/>
    </source>
</evidence>
<accession>A0A0C9SZ27</accession>
<evidence type="ECO:0000313" key="3">
    <source>
        <dbReference type="Proteomes" id="UP000053647"/>
    </source>
</evidence>
<proteinExistence type="predicted"/>
<feature type="compositionally biased region" description="Basic and acidic residues" evidence="1">
    <location>
        <begin position="365"/>
        <end position="381"/>
    </location>
</feature>
<feature type="compositionally biased region" description="Low complexity" evidence="1">
    <location>
        <begin position="348"/>
        <end position="358"/>
    </location>
</feature>
<reference evidence="2 3" key="1">
    <citation type="submission" date="2014-06" db="EMBL/GenBank/DDBJ databases">
        <authorList>
            <consortium name="DOE Joint Genome Institute"/>
            <person name="Kuo A."/>
            <person name="Kohler A."/>
            <person name="Nagy L.G."/>
            <person name="Floudas D."/>
            <person name="Copeland A."/>
            <person name="Barry K.W."/>
            <person name="Cichocki N."/>
            <person name="Veneault-Fourrey C."/>
            <person name="LaButti K."/>
            <person name="Lindquist E.A."/>
            <person name="Lipzen A."/>
            <person name="Lundell T."/>
            <person name="Morin E."/>
            <person name="Murat C."/>
            <person name="Sun H."/>
            <person name="Tunlid A."/>
            <person name="Henrissat B."/>
            <person name="Grigoriev I.V."/>
            <person name="Hibbett D.S."/>
            <person name="Martin F."/>
            <person name="Nordberg H.P."/>
            <person name="Cantor M.N."/>
            <person name="Hua S.X."/>
        </authorList>
    </citation>
    <scope>NUCLEOTIDE SEQUENCE [LARGE SCALE GENOMIC DNA]</scope>
    <source>
        <strain evidence="2 3">ATCC 200175</strain>
    </source>
</reference>
<dbReference type="Proteomes" id="UP000053647">
    <property type="component" value="Unassembled WGS sequence"/>
</dbReference>
<feature type="region of interest" description="Disordered" evidence="1">
    <location>
        <begin position="135"/>
        <end position="389"/>
    </location>
</feature>
<keyword evidence="3" id="KW-1185">Reference proteome</keyword>
<feature type="compositionally biased region" description="Basic and acidic residues" evidence="1">
    <location>
        <begin position="335"/>
        <end position="347"/>
    </location>
</feature>
<reference evidence="3" key="2">
    <citation type="submission" date="2015-01" db="EMBL/GenBank/DDBJ databases">
        <title>Evolutionary Origins and Diversification of the Mycorrhizal Mutualists.</title>
        <authorList>
            <consortium name="DOE Joint Genome Institute"/>
            <consortium name="Mycorrhizal Genomics Consortium"/>
            <person name="Kohler A."/>
            <person name="Kuo A."/>
            <person name="Nagy L.G."/>
            <person name="Floudas D."/>
            <person name="Copeland A."/>
            <person name="Barry K.W."/>
            <person name="Cichocki N."/>
            <person name="Veneault-Fourrey C."/>
            <person name="LaButti K."/>
            <person name="Lindquist E.A."/>
            <person name="Lipzen A."/>
            <person name="Lundell T."/>
            <person name="Morin E."/>
            <person name="Murat C."/>
            <person name="Riley R."/>
            <person name="Ohm R."/>
            <person name="Sun H."/>
            <person name="Tunlid A."/>
            <person name="Henrissat B."/>
            <person name="Grigoriev I.V."/>
            <person name="Hibbett D.S."/>
            <person name="Martin F."/>
        </authorList>
    </citation>
    <scope>NUCLEOTIDE SEQUENCE [LARGE SCALE GENOMIC DNA]</scope>
    <source>
        <strain evidence="3">ATCC 200175</strain>
    </source>
</reference>
<gene>
    <name evidence="2" type="ORF">PAXINDRAFT_183178</name>
</gene>
<feature type="compositionally biased region" description="Basic residues" evidence="1">
    <location>
        <begin position="21"/>
        <end position="31"/>
    </location>
</feature>
<evidence type="ECO:0000313" key="2">
    <source>
        <dbReference type="EMBL" id="KIJ04338.1"/>
    </source>
</evidence>
<feature type="compositionally biased region" description="Pro residues" evidence="1">
    <location>
        <begin position="167"/>
        <end position="178"/>
    </location>
</feature>
<organism evidence="2 3">
    <name type="scientific">Paxillus involutus ATCC 200175</name>
    <dbReference type="NCBI Taxonomy" id="664439"/>
    <lineage>
        <taxon>Eukaryota</taxon>
        <taxon>Fungi</taxon>
        <taxon>Dikarya</taxon>
        <taxon>Basidiomycota</taxon>
        <taxon>Agaricomycotina</taxon>
        <taxon>Agaricomycetes</taxon>
        <taxon>Agaricomycetidae</taxon>
        <taxon>Boletales</taxon>
        <taxon>Paxilineae</taxon>
        <taxon>Paxillaceae</taxon>
        <taxon>Paxillus</taxon>
    </lineage>
</organism>
<protein>
    <submittedName>
        <fullName evidence="2">Uncharacterized protein</fullName>
    </submittedName>
</protein>
<dbReference type="EMBL" id="KN821924">
    <property type="protein sequence ID" value="KIJ04338.1"/>
    <property type="molecule type" value="Genomic_DNA"/>
</dbReference>